<dbReference type="AlphaFoldDB" id="A0A6N2V157"/>
<gene>
    <name evidence="1" type="ORF">BILFYP9_02226</name>
</gene>
<dbReference type="EMBL" id="CACRSU010000020">
    <property type="protein sequence ID" value="VYT20806.1"/>
    <property type="molecule type" value="Genomic_DNA"/>
</dbReference>
<dbReference type="RefSeq" id="WP_138292593.1">
    <property type="nucleotide sequence ID" value="NZ_JADPAJ010000015.1"/>
</dbReference>
<proteinExistence type="predicted"/>
<name>A0A6N2V157_9BACE</name>
<evidence type="ECO:0000313" key="1">
    <source>
        <dbReference type="EMBL" id="VYT20806.1"/>
    </source>
</evidence>
<organism evidence="1">
    <name type="scientific">Bacteroides intestinalis</name>
    <dbReference type="NCBI Taxonomy" id="329854"/>
    <lineage>
        <taxon>Bacteria</taxon>
        <taxon>Pseudomonadati</taxon>
        <taxon>Bacteroidota</taxon>
        <taxon>Bacteroidia</taxon>
        <taxon>Bacteroidales</taxon>
        <taxon>Bacteroidaceae</taxon>
        <taxon>Bacteroides</taxon>
    </lineage>
</organism>
<reference evidence="1" key="1">
    <citation type="submission" date="2019-11" db="EMBL/GenBank/DDBJ databases">
        <authorList>
            <person name="Feng L."/>
        </authorList>
    </citation>
    <scope>NUCLEOTIDE SEQUENCE</scope>
    <source>
        <strain evidence="1">BintestinalisLFYP9</strain>
    </source>
</reference>
<sequence length="158" mass="18370">MKYTIYTIMLCVVPALCFSQNELKVDVSFLKETQILLITVKNESSKSFGIFNGRIGTNEFDGSVVYLRKNQQSPVSGEGMFLLIEYDKKADILKEFHPMSWINPYEEKYFGINLKNKRNWLSMKDIFVTIDFSVRLIKEKNIVVVGKSKRFETFISIL</sequence>
<accession>A0A6N2V157</accession>
<protein>
    <submittedName>
        <fullName evidence="1">Uncharacterized protein</fullName>
    </submittedName>
</protein>